<keyword evidence="3" id="KW-1185">Reference proteome</keyword>
<sequence>MVFCLRFCIIKRYEIIIFFYQFQKAFVLLVFIPSFITADILCPKSKTTCPEGSFCVVGFYSKHHYCRYFMSKKQNNLSRRQEML</sequence>
<keyword evidence="1" id="KW-1133">Transmembrane helix</keyword>
<reference evidence="2 3" key="1">
    <citation type="submission" date="2024-04" db="EMBL/GenBank/DDBJ databases">
        <authorList>
            <person name="Rising A."/>
            <person name="Reimegard J."/>
            <person name="Sonavane S."/>
            <person name="Akerstrom W."/>
            <person name="Nylinder S."/>
            <person name="Hedman E."/>
            <person name="Kallberg Y."/>
        </authorList>
    </citation>
    <scope>NUCLEOTIDE SEQUENCE [LARGE SCALE GENOMIC DNA]</scope>
</reference>
<keyword evidence="1" id="KW-0812">Transmembrane</keyword>
<evidence type="ECO:0000256" key="1">
    <source>
        <dbReference type="SAM" id="Phobius"/>
    </source>
</evidence>
<proteinExistence type="predicted"/>
<dbReference type="EMBL" id="CAXIEN010000264">
    <property type="protein sequence ID" value="CAL1290457.1"/>
    <property type="molecule type" value="Genomic_DNA"/>
</dbReference>
<keyword evidence="1" id="KW-0472">Membrane</keyword>
<evidence type="ECO:0000313" key="2">
    <source>
        <dbReference type="EMBL" id="CAL1290457.1"/>
    </source>
</evidence>
<dbReference type="Proteomes" id="UP001497382">
    <property type="component" value="Unassembled WGS sequence"/>
</dbReference>
<dbReference type="AlphaFoldDB" id="A0AAV2B302"/>
<organism evidence="2 3">
    <name type="scientific">Larinioides sclopetarius</name>
    <dbReference type="NCBI Taxonomy" id="280406"/>
    <lineage>
        <taxon>Eukaryota</taxon>
        <taxon>Metazoa</taxon>
        <taxon>Ecdysozoa</taxon>
        <taxon>Arthropoda</taxon>
        <taxon>Chelicerata</taxon>
        <taxon>Arachnida</taxon>
        <taxon>Araneae</taxon>
        <taxon>Araneomorphae</taxon>
        <taxon>Entelegynae</taxon>
        <taxon>Araneoidea</taxon>
        <taxon>Araneidae</taxon>
        <taxon>Larinioides</taxon>
    </lineage>
</organism>
<feature type="transmembrane region" description="Helical" evidence="1">
    <location>
        <begin position="15"/>
        <end position="36"/>
    </location>
</feature>
<protein>
    <submittedName>
        <fullName evidence="2">Uncharacterized protein</fullName>
    </submittedName>
</protein>
<evidence type="ECO:0000313" key="3">
    <source>
        <dbReference type="Proteomes" id="UP001497382"/>
    </source>
</evidence>
<accession>A0AAV2B302</accession>
<name>A0AAV2B302_9ARAC</name>
<comment type="caution">
    <text evidence="2">The sequence shown here is derived from an EMBL/GenBank/DDBJ whole genome shotgun (WGS) entry which is preliminary data.</text>
</comment>
<gene>
    <name evidence="2" type="ORF">LARSCL_LOCUS16500</name>
</gene>